<dbReference type="Gene3D" id="3.40.50.1820">
    <property type="entry name" value="alpha/beta hydrolase"/>
    <property type="match status" value="1"/>
</dbReference>
<dbReference type="SUPFAM" id="SSF53474">
    <property type="entry name" value="alpha/beta-Hydrolases"/>
    <property type="match status" value="1"/>
</dbReference>
<proteinExistence type="predicted"/>
<dbReference type="Proteomes" id="UP001596296">
    <property type="component" value="Unassembled WGS sequence"/>
</dbReference>
<organism evidence="2 3">
    <name type="scientific">Halopenitus salinus</name>
    <dbReference type="NCBI Taxonomy" id="1198295"/>
    <lineage>
        <taxon>Archaea</taxon>
        <taxon>Methanobacteriati</taxon>
        <taxon>Methanobacteriota</taxon>
        <taxon>Stenosarchaea group</taxon>
        <taxon>Halobacteria</taxon>
        <taxon>Halobacteriales</taxon>
        <taxon>Haloferacaceae</taxon>
        <taxon>Halopenitus</taxon>
    </lineage>
</organism>
<name>A0ABD5UY85_9EURY</name>
<dbReference type="InterPro" id="IPR000073">
    <property type="entry name" value="AB_hydrolase_1"/>
</dbReference>
<evidence type="ECO:0000313" key="2">
    <source>
        <dbReference type="EMBL" id="MFC6891851.1"/>
    </source>
</evidence>
<dbReference type="InterPro" id="IPR029058">
    <property type="entry name" value="AB_hydrolase_fold"/>
</dbReference>
<sequence>MERVTHHGRETAYRVLADGDDGPTTLCIHGSGGTHAVWRAQARLRERSIVALDLSGHGESADVEAAPGVETLDAYAADVLAVANETGASVLCGNSLGGAVAQWIAIERADETDLDGLVLQGTGAKLAVLQDLLGWLADDFERAIEFLHADGRLFHDAPEEYREESRAAMREVGGATVERDFRTCHEFDVRDRLSAIDAPVLAVVGEHDRLTPPSYHEFLAAEIPNCERALVADAAHLAMIEQPAAFNAVLAEFLDRL</sequence>
<dbReference type="PANTHER" id="PTHR43194:SF5">
    <property type="entry name" value="PIMELOYL-[ACYL-CARRIER PROTEIN] METHYL ESTER ESTERASE"/>
    <property type="match status" value="1"/>
</dbReference>
<gene>
    <name evidence="2" type="ORF">ACFQE9_04370</name>
</gene>
<feature type="domain" description="AB hydrolase-1" evidence="1">
    <location>
        <begin position="26"/>
        <end position="248"/>
    </location>
</feature>
<dbReference type="GO" id="GO:0016787">
    <property type="term" value="F:hydrolase activity"/>
    <property type="evidence" value="ECO:0007669"/>
    <property type="project" value="UniProtKB-KW"/>
</dbReference>
<dbReference type="AlphaFoldDB" id="A0ABD5UY85"/>
<dbReference type="InterPro" id="IPR050228">
    <property type="entry name" value="Carboxylesterase_BioH"/>
</dbReference>
<evidence type="ECO:0000313" key="3">
    <source>
        <dbReference type="Proteomes" id="UP001596296"/>
    </source>
</evidence>
<comment type="caution">
    <text evidence="2">The sequence shown here is derived from an EMBL/GenBank/DDBJ whole genome shotgun (WGS) entry which is preliminary data.</text>
</comment>
<protein>
    <submittedName>
        <fullName evidence="2">Alpha/beta fold hydrolase</fullName>
    </submittedName>
</protein>
<accession>A0ABD5UY85</accession>
<keyword evidence="2" id="KW-0378">Hydrolase</keyword>
<keyword evidence="3" id="KW-1185">Reference proteome</keyword>
<dbReference type="RefSeq" id="WP_379740877.1">
    <property type="nucleotide sequence ID" value="NZ_JBHSVN010000001.1"/>
</dbReference>
<evidence type="ECO:0000259" key="1">
    <source>
        <dbReference type="Pfam" id="PF12697"/>
    </source>
</evidence>
<dbReference type="EMBL" id="JBHSXL010000003">
    <property type="protein sequence ID" value="MFC6891851.1"/>
    <property type="molecule type" value="Genomic_DNA"/>
</dbReference>
<dbReference type="PRINTS" id="PR00111">
    <property type="entry name" value="ABHYDROLASE"/>
</dbReference>
<dbReference type="PANTHER" id="PTHR43194">
    <property type="entry name" value="HYDROLASE ALPHA/BETA FOLD FAMILY"/>
    <property type="match status" value="1"/>
</dbReference>
<dbReference type="Pfam" id="PF12697">
    <property type="entry name" value="Abhydrolase_6"/>
    <property type="match status" value="1"/>
</dbReference>
<reference evidence="2 3" key="1">
    <citation type="journal article" date="2019" name="Int. J. Syst. Evol. Microbiol.">
        <title>The Global Catalogue of Microorganisms (GCM) 10K type strain sequencing project: providing services to taxonomists for standard genome sequencing and annotation.</title>
        <authorList>
            <consortium name="The Broad Institute Genomics Platform"/>
            <consortium name="The Broad Institute Genome Sequencing Center for Infectious Disease"/>
            <person name="Wu L."/>
            <person name="Ma J."/>
        </authorList>
    </citation>
    <scope>NUCLEOTIDE SEQUENCE [LARGE SCALE GENOMIC DNA]</scope>
    <source>
        <strain evidence="2 3">SKJ47</strain>
    </source>
</reference>